<feature type="chain" id="PRO_5042135112" evidence="1">
    <location>
        <begin position="20"/>
        <end position="161"/>
    </location>
</feature>
<sequence length="161" mass="16358">MATALALSLLICLLRSSQPRTPRKGDLGCLDSMWFWDGGGWWLVCLDLGGSLTGLDFGFGGGADFILGFGGGLVGGPIPGLVGGTILGFGGGLVGGPISGLVGGPISGLVGGTISGLVGGTISSPGLDEVWVWTKMEIQGWFSFSTISITHFTLFPDCCFV</sequence>
<evidence type="ECO:0000313" key="3">
    <source>
        <dbReference type="Proteomes" id="UP001064489"/>
    </source>
</evidence>
<evidence type="ECO:0000313" key="2">
    <source>
        <dbReference type="EMBL" id="KAI9185515.1"/>
    </source>
</evidence>
<reference evidence="2" key="2">
    <citation type="submission" date="2023-02" db="EMBL/GenBank/DDBJ databases">
        <authorList>
            <person name="Swenson N.G."/>
            <person name="Wegrzyn J.L."/>
            <person name="Mcevoy S.L."/>
        </authorList>
    </citation>
    <scope>NUCLEOTIDE SEQUENCE</scope>
    <source>
        <strain evidence="2">91603</strain>
        <tissue evidence="2">Leaf</tissue>
    </source>
</reference>
<protein>
    <submittedName>
        <fullName evidence="2">Uncharacterized protein</fullName>
    </submittedName>
</protein>
<name>A0AAD5J3I4_ACENE</name>
<accession>A0AAD5J3I4</accession>
<keyword evidence="3" id="KW-1185">Reference proteome</keyword>
<organism evidence="2 3">
    <name type="scientific">Acer negundo</name>
    <name type="common">Box elder</name>
    <dbReference type="NCBI Taxonomy" id="4023"/>
    <lineage>
        <taxon>Eukaryota</taxon>
        <taxon>Viridiplantae</taxon>
        <taxon>Streptophyta</taxon>
        <taxon>Embryophyta</taxon>
        <taxon>Tracheophyta</taxon>
        <taxon>Spermatophyta</taxon>
        <taxon>Magnoliopsida</taxon>
        <taxon>eudicotyledons</taxon>
        <taxon>Gunneridae</taxon>
        <taxon>Pentapetalae</taxon>
        <taxon>rosids</taxon>
        <taxon>malvids</taxon>
        <taxon>Sapindales</taxon>
        <taxon>Sapindaceae</taxon>
        <taxon>Hippocastanoideae</taxon>
        <taxon>Acereae</taxon>
        <taxon>Acer</taxon>
    </lineage>
</organism>
<reference evidence="2" key="1">
    <citation type="journal article" date="2022" name="Plant J.">
        <title>Strategies of tolerance reflected in two North American maple genomes.</title>
        <authorList>
            <person name="McEvoy S.L."/>
            <person name="Sezen U.U."/>
            <person name="Trouern-Trend A."/>
            <person name="McMahon S.M."/>
            <person name="Schaberg P.G."/>
            <person name="Yang J."/>
            <person name="Wegrzyn J.L."/>
            <person name="Swenson N.G."/>
        </authorList>
    </citation>
    <scope>NUCLEOTIDE SEQUENCE</scope>
    <source>
        <strain evidence="2">91603</strain>
    </source>
</reference>
<comment type="caution">
    <text evidence="2">The sequence shown here is derived from an EMBL/GenBank/DDBJ whole genome shotgun (WGS) entry which is preliminary data.</text>
</comment>
<keyword evidence="1" id="KW-0732">Signal</keyword>
<dbReference type="Proteomes" id="UP001064489">
    <property type="component" value="Chromosome 3"/>
</dbReference>
<gene>
    <name evidence="2" type="ORF">LWI28_008055</name>
</gene>
<feature type="signal peptide" evidence="1">
    <location>
        <begin position="1"/>
        <end position="19"/>
    </location>
</feature>
<dbReference type="AlphaFoldDB" id="A0AAD5J3I4"/>
<evidence type="ECO:0000256" key="1">
    <source>
        <dbReference type="SAM" id="SignalP"/>
    </source>
</evidence>
<proteinExistence type="predicted"/>
<dbReference type="EMBL" id="JAJSOW010000100">
    <property type="protein sequence ID" value="KAI9185515.1"/>
    <property type="molecule type" value="Genomic_DNA"/>
</dbReference>